<comment type="caution">
    <text evidence="1">The sequence shown here is derived from an EMBL/GenBank/DDBJ whole genome shotgun (WGS) entry which is preliminary data.</text>
</comment>
<dbReference type="EMBL" id="JBFNQD010000031">
    <property type="protein sequence ID" value="MEW9310596.1"/>
    <property type="molecule type" value="Genomic_DNA"/>
</dbReference>
<sequence length="93" mass="10099">MTFQPLPHDEHPTIVAAEFKRIRSSLTDNEALLLACLTNVLNELPAWLDGDYVAGSALDHAQAVINAMLDGSGLAPISAQTYERADALRHDET</sequence>
<proteinExistence type="predicted"/>
<name>A0ABV3PYQ6_9HYPH</name>
<accession>A0ABV3PYQ6</accession>
<protein>
    <submittedName>
        <fullName evidence="1">Uncharacterized protein</fullName>
    </submittedName>
</protein>
<organism evidence="1 2">
    <name type="scientific">Labrys neptuniae</name>
    <dbReference type="NCBI Taxonomy" id="376174"/>
    <lineage>
        <taxon>Bacteria</taxon>
        <taxon>Pseudomonadati</taxon>
        <taxon>Pseudomonadota</taxon>
        <taxon>Alphaproteobacteria</taxon>
        <taxon>Hyphomicrobiales</taxon>
        <taxon>Xanthobacteraceae</taxon>
        <taxon>Labrys</taxon>
    </lineage>
</organism>
<keyword evidence="2" id="KW-1185">Reference proteome</keyword>
<evidence type="ECO:0000313" key="2">
    <source>
        <dbReference type="Proteomes" id="UP001555786"/>
    </source>
</evidence>
<gene>
    <name evidence="1" type="ORF">ABXS05_33975</name>
</gene>
<reference evidence="1 2" key="1">
    <citation type="submission" date="2024-07" db="EMBL/GenBank/DDBJ databases">
        <title>Description of Labrys sedimenti sp. nov., isolated from a diclofenac-degrading enrichment culture.</title>
        <authorList>
            <person name="Tancsics A."/>
            <person name="Csepanyi A."/>
        </authorList>
    </citation>
    <scope>NUCLEOTIDE SEQUENCE [LARGE SCALE GENOMIC DNA]</scope>
    <source>
        <strain evidence="1 2">LMG 23578</strain>
    </source>
</reference>
<dbReference type="RefSeq" id="WP_367626965.1">
    <property type="nucleotide sequence ID" value="NZ_JBFNQD010000031.1"/>
</dbReference>
<dbReference type="Proteomes" id="UP001555786">
    <property type="component" value="Unassembled WGS sequence"/>
</dbReference>
<evidence type="ECO:0000313" key="1">
    <source>
        <dbReference type="EMBL" id="MEW9310596.1"/>
    </source>
</evidence>